<feature type="compositionally biased region" description="Basic and acidic residues" evidence="1">
    <location>
        <begin position="92"/>
        <end position="101"/>
    </location>
</feature>
<proteinExistence type="predicted"/>
<sequence>MGEGWLEWARGHGQRVSAWPQATVGAQAKGAMHQRLILGSKWLLGATTRSPVLQVQLNRRRAKESTEYSTDWVQQRQNVRYLRKSPPTHPTESCDKARSEF</sequence>
<evidence type="ECO:0000256" key="1">
    <source>
        <dbReference type="SAM" id="MobiDB-lite"/>
    </source>
</evidence>
<keyword evidence="3" id="KW-1185">Reference proteome</keyword>
<reference evidence="2 3" key="1">
    <citation type="submission" date="2018-11" db="EMBL/GenBank/DDBJ databases">
        <authorList>
            <consortium name="Pathogen Informatics"/>
        </authorList>
    </citation>
    <scope>NUCLEOTIDE SEQUENCE [LARGE SCALE GENOMIC DNA]</scope>
</reference>
<name>A0A3P7QS56_DIBLA</name>
<evidence type="ECO:0000313" key="2">
    <source>
        <dbReference type="EMBL" id="VDN33856.1"/>
    </source>
</evidence>
<organism evidence="2 3">
    <name type="scientific">Dibothriocephalus latus</name>
    <name type="common">Fish tapeworm</name>
    <name type="synonym">Diphyllobothrium latum</name>
    <dbReference type="NCBI Taxonomy" id="60516"/>
    <lineage>
        <taxon>Eukaryota</taxon>
        <taxon>Metazoa</taxon>
        <taxon>Spiralia</taxon>
        <taxon>Lophotrochozoa</taxon>
        <taxon>Platyhelminthes</taxon>
        <taxon>Cestoda</taxon>
        <taxon>Eucestoda</taxon>
        <taxon>Diphyllobothriidea</taxon>
        <taxon>Diphyllobothriidae</taxon>
        <taxon>Dibothriocephalus</taxon>
    </lineage>
</organism>
<dbReference type="Proteomes" id="UP000281553">
    <property type="component" value="Unassembled WGS sequence"/>
</dbReference>
<evidence type="ECO:0000313" key="3">
    <source>
        <dbReference type="Proteomes" id="UP000281553"/>
    </source>
</evidence>
<accession>A0A3P7QS56</accession>
<dbReference type="EMBL" id="UYRU01084376">
    <property type="protein sequence ID" value="VDN33856.1"/>
    <property type="molecule type" value="Genomic_DNA"/>
</dbReference>
<protein>
    <submittedName>
        <fullName evidence="2">Uncharacterized protein</fullName>
    </submittedName>
</protein>
<dbReference type="AlphaFoldDB" id="A0A3P7QS56"/>
<feature type="region of interest" description="Disordered" evidence="1">
    <location>
        <begin position="80"/>
        <end position="101"/>
    </location>
</feature>
<gene>
    <name evidence="2" type="ORF">DILT_LOCUS16348</name>
</gene>